<evidence type="ECO:0000313" key="2">
    <source>
        <dbReference type="EMBL" id="MCE7007628.1"/>
    </source>
</evidence>
<keyword evidence="3" id="KW-1185">Reference proteome</keyword>
<protein>
    <submittedName>
        <fullName evidence="2">Uncharacterized protein</fullName>
    </submittedName>
</protein>
<feature type="chain" id="PRO_5045129908" evidence="1">
    <location>
        <begin position="22"/>
        <end position="494"/>
    </location>
</feature>
<dbReference type="RefSeq" id="WP_233729212.1">
    <property type="nucleotide sequence ID" value="NZ_JAJVCN010000003.1"/>
</dbReference>
<keyword evidence="1" id="KW-0732">Signal</keyword>
<name>A0ABS8ZIJ4_9PSEU</name>
<comment type="caution">
    <text evidence="2">The sequence shown here is derived from an EMBL/GenBank/DDBJ whole genome shotgun (WGS) entry which is preliminary data.</text>
</comment>
<gene>
    <name evidence="2" type="ORF">LWC34_33115</name>
</gene>
<evidence type="ECO:0000256" key="1">
    <source>
        <dbReference type="SAM" id="SignalP"/>
    </source>
</evidence>
<dbReference type="Proteomes" id="UP001521150">
    <property type="component" value="Unassembled WGS sequence"/>
</dbReference>
<reference evidence="2 3" key="1">
    <citation type="submission" date="2021-12" db="EMBL/GenBank/DDBJ databases">
        <title>Genome sequence of Kibdelosporangium philippinense ATCC 49844.</title>
        <authorList>
            <person name="Fedorov E.A."/>
            <person name="Omeragic M."/>
            <person name="Shalygina K.F."/>
            <person name="Maclea K.S."/>
        </authorList>
    </citation>
    <scope>NUCLEOTIDE SEQUENCE [LARGE SCALE GENOMIC DNA]</scope>
    <source>
        <strain evidence="2 3">ATCC 49844</strain>
    </source>
</reference>
<organism evidence="2 3">
    <name type="scientific">Kibdelosporangium philippinense</name>
    <dbReference type="NCBI Taxonomy" id="211113"/>
    <lineage>
        <taxon>Bacteria</taxon>
        <taxon>Bacillati</taxon>
        <taxon>Actinomycetota</taxon>
        <taxon>Actinomycetes</taxon>
        <taxon>Pseudonocardiales</taxon>
        <taxon>Pseudonocardiaceae</taxon>
        <taxon>Kibdelosporangium</taxon>
    </lineage>
</organism>
<sequence>MRRALLAAALLLLGSATPALAQDTVLLTVHHIGRDGTTAQQHDTYVVNKETYEVSPVVEGSIKLFPGQYALVSTINGAASRDLLTYPNLDMTKDVRLDLDARVAKPVVVKAPDPTAKLVFGDISVPFGGMDVDNLDGVAIAHLGPRTKDVTAWINTQWQGADFYALAWHFNDGLPDGFRRTPSHRELAKVHAKFGATRKGTMGYRTLIPATGPSDLDDDRGSAIAVEVPLPSERTEYYNTDTYWIPELRQVEAAEEPPPPWETDHSVIARPQRYPAGTYERPFNYAIVGPAVPNAGLPSPSVVRSPDQIAGYARMYSDGFGNAGWSKEDKGSTVLYRDGVKVGENNIGSGGFFDVPPQDSEYRLELTSNRASMATLSTQVSIAWTFRSSAAQTGLLPLSTMRFVPKLDGNDGKPAIVPVFLRAQHTEIDRLAKHLTMDVSFDQGATWKPAKVVGNAGAIIEYPPGASTVSLRAKATDWNSSTVEQTIINAYRAG</sequence>
<evidence type="ECO:0000313" key="3">
    <source>
        <dbReference type="Proteomes" id="UP001521150"/>
    </source>
</evidence>
<proteinExistence type="predicted"/>
<feature type="signal peptide" evidence="1">
    <location>
        <begin position="1"/>
        <end position="21"/>
    </location>
</feature>
<dbReference type="EMBL" id="JAJVCN010000003">
    <property type="protein sequence ID" value="MCE7007628.1"/>
    <property type="molecule type" value="Genomic_DNA"/>
</dbReference>
<accession>A0ABS8ZIJ4</accession>